<gene>
    <name evidence="2" type="ORF">ACFFGH_25545</name>
</gene>
<protein>
    <submittedName>
        <fullName evidence="2">ArsR/SmtB family transcription factor</fullName>
    </submittedName>
</protein>
<dbReference type="InterPro" id="IPR036388">
    <property type="entry name" value="WH-like_DNA-bd_sf"/>
</dbReference>
<dbReference type="PROSITE" id="PS50987">
    <property type="entry name" value="HTH_ARSR_2"/>
    <property type="match status" value="1"/>
</dbReference>
<dbReference type="RefSeq" id="WP_386673611.1">
    <property type="nucleotide sequence ID" value="NZ_JBHLTG010000007.1"/>
</dbReference>
<accession>A0ABV6RZ87</accession>
<name>A0ABV6RZ87_9GAMM</name>
<dbReference type="PANTHER" id="PTHR38600:SF2">
    <property type="entry name" value="SLL0088 PROTEIN"/>
    <property type="match status" value="1"/>
</dbReference>
<keyword evidence="3" id="KW-1185">Reference proteome</keyword>
<evidence type="ECO:0000313" key="2">
    <source>
        <dbReference type="EMBL" id="MFC0681208.1"/>
    </source>
</evidence>
<dbReference type="InterPro" id="IPR011991">
    <property type="entry name" value="ArsR-like_HTH"/>
</dbReference>
<reference evidence="2 3" key="1">
    <citation type="submission" date="2024-09" db="EMBL/GenBank/DDBJ databases">
        <authorList>
            <person name="Sun Q."/>
            <person name="Mori K."/>
        </authorList>
    </citation>
    <scope>NUCLEOTIDE SEQUENCE [LARGE SCALE GENOMIC DNA]</scope>
    <source>
        <strain evidence="2 3">KCTC 23076</strain>
    </source>
</reference>
<dbReference type="Proteomes" id="UP001589896">
    <property type="component" value="Unassembled WGS sequence"/>
</dbReference>
<dbReference type="EMBL" id="JBHLTG010000007">
    <property type="protein sequence ID" value="MFC0681208.1"/>
    <property type="molecule type" value="Genomic_DNA"/>
</dbReference>
<dbReference type="InterPro" id="IPR001845">
    <property type="entry name" value="HTH_ArsR_DNA-bd_dom"/>
</dbReference>
<organism evidence="2 3">
    <name type="scientific">Lysobacter korlensis</name>
    <dbReference type="NCBI Taxonomy" id="553636"/>
    <lineage>
        <taxon>Bacteria</taxon>
        <taxon>Pseudomonadati</taxon>
        <taxon>Pseudomonadota</taxon>
        <taxon>Gammaproteobacteria</taxon>
        <taxon>Lysobacterales</taxon>
        <taxon>Lysobacteraceae</taxon>
        <taxon>Lysobacter</taxon>
    </lineage>
</organism>
<proteinExistence type="predicted"/>
<evidence type="ECO:0000313" key="3">
    <source>
        <dbReference type="Proteomes" id="UP001589896"/>
    </source>
</evidence>
<dbReference type="PRINTS" id="PR00778">
    <property type="entry name" value="HTHARSR"/>
</dbReference>
<dbReference type="InterPro" id="IPR036390">
    <property type="entry name" value="WH_DNA-bd_sf"/>
</dbReference>
<feature type="domain" description="HTH arsR-type" evidence="1">
    <location>
        <begin position="7"/>
        <end position="100"/>
    </location>
</feature>
<sequence length="117" mass="13524">MEISAIGNREDPDPLGPLFVALADPTRRRIIERLRDREQTVSELAHGLDIGAPSVSKHLTVLEHAGLVSRQREAQWRRCRLEAIAFERLQQWLDHYAQLWPGSLDRLETHLRSKEAR</sequence>
<dbReference type="PANTHER" id="PTHR38600">
    <property type="entry name" value="TRANSCRIPTIONAL REGULATORY PROTEIN"/>
    <property type="match status" value="1"/>
</dbReference>
<dbReference type="SMART" id="SM00418">
    <property type="entry name" value="HTH_ARSR"/>
    <property type="match status" value="1"/>
</dbReference>
<dbReference type="Gene3D" id="1.10.10.10">
    <property type="entry name" value="Winged helix-like DNA-binding domain superfamily/Winged helix DNA-binding domain"/>
    <property type="match status" value="1"/>
</dbReference>
<dbReference type="SUPFAM" id="SSF46785">
    <property type="entry name" value="Winged helix' DNA-binding domain"/>
    <property type="match status" value="1"/>
</dbReference>
<comment type="caution">
    <text evidence="2">The sequence shown here is derived from an EMBL/GenBank/DDBJ whole genome shotgun (WGS) entry which is preliminary data.</text>
</comment>
<dbReference type="NCBIfam" id="NF033788">
    <property type="entry name" value="HTH_metalloreg"/>
    <property type="match status" value="1"/>
</dbReference>
<dbReference type="Pfam" id="PF12840">
    <property type="entry name" value="HTH_20"/>
    <property type="match status" value="1"/>
</dbReference>
<evidence type="ECO:0000259" key="1">
    <source>
        <dbReference type="PROSITE" id="PS50987"/>
    </source>
</evidence>
<dbReference type="CDD" id="cd00090">
    <property type="entry name" value="HTH_ARSR"/>
    <property type="match status" value="1"/>
</dbReference>